<keyword evidence="1" id="KW-0472">Membrane</keyword>
<dbReference type="PATRIC" id="fig|472175.3.peg.1409"/>
<comment type="caution">
    <text evidence="2">The sequence shown here is derived from an EMBL/GenBank/DDBJ whole genome shotgun (WGS) entry which is preliminary data.</text>
</comment>
<evidence type="ECO:0000256" key="1">
    <source>
        <dbReference type="SAM" id="Phobius"/>
    </source>
</evidence>
<keyword evidence="3" id="KW-1185">Reference proteome</keyword>
<gene>
    <name evidence="2" type="ORF">EL18_01394</name>
</gene>
<dbReference type="Proteomes" id="UP000053675">
    <property type="component" value="Unassembled WGS sequence"/>
</dbReference>
<reference evidence="2 3" key="1">
    <citation type="submission" date="2014-05" db="EMBL/GenBank/DDBJ databases">
        <title>Draft Genome Sequence of Nitratireductor basaltis Strain UMTGB225, A Marine Bacterium Isolated from Green Barrel Tunicate.</title>
        <authorList>
            <person name="Gan H.Y."/>
        </authorList>
    </citation>
    <scope>NUCLEOTIDE SEQUENCE [LARGE SCALE GENOMIC DNA]</scope>
    <source>
        <strain evidence="2 3">UMTGB225</strain>
    </source>
</reference>
<accession>A0A084UBM7</accession>
<evidence type="ECO:0000313" key="2">
    <source>
        <dbReference type="EMBL" id="KFB10363.1"/>
    </source>
</evidence>
<keyword evidence="1" id="KW-0812">Transmembrane</keyword>
<feature type="transmembrane region" description="Helical" evidence="1">
    <location>
        <begin position="7"/>
        <end position="27"/>
    </location>
</feature>
<organism evidence="2 3">
    <name type="scientific">Nitratireductor basaltis</name>
    <dbReference type="NCBI Taxonomy" id="472175"/>
    <lineage>
        <taxon>Bacteria</taxon>
        <taxon>Pseudomonadati</taxon>
        <taxon>Pseudomonadota</taxon>
        <taxon>Alphaproteobacteria</taxon>
        <taxon>Hyphomicrobiales</taxon>
        <taxon>Phyllobacteriaceae</taxon>
        <taxon>Nitratireductor</taxon>
    </lineage>
</organism>
<proteinExistence type="predicted"/>
<dbReference type="EMBL" id="JMQM01000001">
    <property type="protein sequence ID" value="KFB10363.1"/>
    <property type="molecule type" value="Genomic_DNA"/>
</dbReference>
<protein>
    <submittedName>
        <fullName evidence="2">Uncharacterized protein</fullName>
    </submittedName>
</protein>
<keyword evidence="1" id="KW-1133">Transmembrane helix</keyword>
<name>A0A084UBM7_9HYPH</name>
<dbReference type="AlphaFoldDB" id="A0A084UBM7"/>
<sequence>MTSCTDMIGWIDIAGMTAICVFGHLYLKARWG</sequence>
<evidence type="ECO:0000313" key="3">
    <source>
        <dbReference type="Proteomes" id="UP000053675"/>
    </source>
</evidence>
<dbReference type="STRING" id="472175.EL18_01394"/>